<dbReference type="InterPro" id="IPR025285">
    <property type="entry name" value="DUF4145"/>
</dbReference>
<organism evidence="2 3">
    <name type="scientific">Prevotella intermedia</name>
    <dbReference type="NCBI Taxonomy" id="28131"/>
    <lineage>
        <taxon>Bacteria</taxon>
        <taxon>Pseudomonadati</taxon>
        <taxon>Bacteroidota</taxon>
        <taxon>Bacteroidia</taxon>
        <taxon>Bacteroidales</taxon>
        <taxon>Prevotellaceae</taxon>
        <taxon>Prevotella</taxon>
    </lineage>
</organism>
<evidence type="ECO:0000313" key="2">
    <source>
        <dbReference type="EMBL" id="PIK18833.1"/>
    </source>
</evidence>
<protein>
    <recommendedName>
        <fullName evidence="1">DUF4145 domain-containing protein</fullName>
    </recommendedName>
</protein>
<feature type="domain" description="DUF4145" evidence="1">
    <location>
        <begin position="104"/>
        <end position="185"/>
    </location>
</feature>
<name>A0AAJ3RIZ4_PREIN</name>
<gene>
    <name evidence="2" type="ORF">CTI16_07020</name>
</gene>
<reference evidence="2 3" key="1">
    <citation type="submission" date="2017-11" db="EMBL/GenBank/DDBJ databases">
        <title>Genome sequencing of Prevotella intermedia KCOM 1101.</title>
        <authorList>
            <person name="Kook J.-K."/>
            <person name="Park S.-N."/>
            <person name="Lim Y.K."/>
        </authorList>
    </citation>
    <scope>NUCLEOTIDE SEQUENCE [LARGE SCALE GENOMIC DNA]</scope>
    <source>
        <strain evidence="2 3">KCOM 1101</strain>
    </source>
</reference>
<proteinExistence type="predicted"/>
<dbReference type="AlphaFoldDB" id="A0AAJ3RIZ4"/>
<dbReference type="EMBL" id="PEKM01000001">
    <property type="protein sequence ID" value="PIK18833.1"/>
    <property type="molecule type" value="Genomic_DNA"/>
</dbReference>
<evidence type="ECO:0000259" key="1">
    <source>
        <dbReference type="Pfam" id="PF13643"/>
    </source>
</evidence>
<comment type="caution">
    <text evidence="2">The sequence shown here is derived from an EMBL/GenBank/DDBJ whole genome shotgun (WGS) entry which is preliminary data.</text>
</comment>
<accession>A0AAJ3RIZ4</accession>
<dbReference type="RefSeq" id="WP_099891898.1">
    <property type="nucleotide sequence ID" value="NZ_PEKM01000001.1"/>
</dbReference>
<evidence type="ECO:0000313" key="3">
    <source>
        <dbReference type="Proteomes" id="UP000229111"/>
    </source>
</evidence>
<dbReference type="Pfam" id="PF13643">
    <property type="entry name" value="DUF4145"/>
    <property type="match status" value="1"/>
</dbReference>
<dbReference type="Proteomes" id="UP000229111">
    <property type="component" value="Unassembled WGS sequence"/>
</dbReference>
<sequence>MNNKYIAPDKNLDSFTCPHCQTLSLMAFKVLRFEQDVITDNFGESLIFNNNGYDEEMYGSELKIARCHSCGKKIVWIDNEYIYPNIVAEEVNPDLPESVKQLYNEAGLIYNQSPRAACALLRLAIDRLCNELGETDRDINKNIGALVEKGLPKKVQQALDVVRVVGNKAVHPGVIAFDVDDANTAKSLMRLINMIGQSMITNPKEIEDMYNQLPESAKESIERRDGK</sequence>